<proteinExistence type="inferred from homology"/>
<accession>A0AAJ3HRS1</accession>
<sequence length="277" mass="29977">MGISASMNEPYDNTLIGDAPSSYHTKKSGSEDIKGNFLNLLIAQMKNQDPTNPMQNNELTTQLAQISTVEGIEKLNKTVNNIVGQIDQSQALRASSLVGRGVMVSGNKIVVFQPTDGKDETEVPGDGDDTTVPTPDTKDKQIRQQMGTYQADPADAKKPDGDHLFSTPFGFELLTPTDSLTITITNSSGATVRTINMDKKMLPDVYNFSWDCTDEDDNPVPAGSYKFTVNATLNDAQVPVKTLNYALVNSVSMVDGTPRLDVGLGNTVSLDEIRQVL</sequence>
<dbReference type="InterPro" id="IPR025965">
    <property type="entry name" value="FlgD/Vpr_Ig-like"/>
</dbReference>
<evidence type="ECO:0000313" key="10">
    <source>
        <dbReference type="Proteomes" id="UP000078250"/>
    </source>
</evidence>
<evidence type="ECO:0000256" key="3">
    <source>
        <dbReference type="ARBA" id="ARBA00022795"/>
    </source>
</evidence>
<keyword evidence="9" id="KW-0282">Flagellum</keyword>
<evidence type="ECO:0000259" key="7">
    <source>
        <dbReference type="Pfam" id="PF13860"/>
    </source>
</evidence>
<evidence type="ECO:0000259" key="8">
    <source>
        <dbReference type="Pfam" id="PF13861"/>
    </source>
</evidence>
<keyword evidence="3 5" id="KW-1005">Bacterial flagellum biogenesis</keyword>
<keyword evidence="9" id="KW-0969">Cilium</keyword>
<protein>
    <recommendedName>
        <fullName evidence="2 5">Basal-body rod modification protein FlgD</fullName>
    </recommendedName>
</protein>
<dbReference type="Pfam" id="PF03963">
    <property type="entry name" value="FlgD"/>
    <property type="match status" value="1"/>
</dbReference>
<comment type="similarity">
    <text evidence="1 5">Belongs to the FlgD family.</text>
</comment>
<evidence type="ECO:0000256" key="1">
    <source>
        <dbReference type="ARBA" id="ARBA00010577"/>
    </source>
</evidence>
<dbReference type="RefSeq" id="WP_064720372.1">
    <property type="nucleotide sequence ID" value="NZ_LXEV01000027.1"/>
</dbReference>
<reference evidence="9 10" key="1">
    <citation type="submission" date="2016-04" db="EMBL/GenBank/DDBJ databases">
        <title>ATOL: Assembling a taxonomically balanced genome-scale reconstruction of the evolutionary history of the Enterobacteriaceae.</title>
        <authorList>
            <person name="Plunkett G.III."/>
            <person name="Neeno-Eckwall E.C."/>
            <person name="Glasner J.D."/>
            <person name="Perna N.T."/>
        </authorList>
    </citation>
    <scope>NUCLEOTIDE SEQUENCE [LARGE SCALE GENOMIC DNA]</scope>
    <source>
        <strain evidence="9 10">ATCC 700826</strain>
    </source>
</reference>
<evidence type="ECO:0000256" key="2">
    <source>
        <dbReference type="ARBA" id="ARBA00016013"/>
    </source>
</evidence>
<organism evidence="9 10">
    <name type="scientific">Proteus hauseri ATCC 700826</name>
    <dbReference type="NCBI Taxonomy" id="1354271"/>
    <lineage>
        <taxon>Bacteria</taxon>
        <taxon>Pseudomonadati</taxon>
        <taxon>Pseudomonadota</taxon>
        <taxon>Gammaproteobacteria</taxon>
        <taxon>Enterobacterales</taxon>
        <taxon>Morganellaceae</taxon>
        <taxon>Proteus</taxon>
    </lineage>
</organism>
<dbReference type="EMBL" id="LXEV01000027">
    <property type="protein sequence ID" value="OAT46165.1"/>
    <property type="molecule type" value="Genomic_DNA"/>
</dbReference>
<keyword evidence="10" id="KW-1185">Reference proteome</keyword>
<dbReference type="Gene3D" id="2.60.40.4070">
    <property type="match status" value="1"/>
</dbReference>
<feature type="domain" description="FlgD Tudor-like" evidence="8">
    <location>
        <begin position="89"/>
        <end position="274"/>
    </location>
</feature>
<comment type="caution">
    <text evidence="9">The sequence shown here is derived from an EMBL/GenBank/DDBJ whole genome shotgun (WGS) entry which is preliminary data.</text>
</comment>
<evidence type="ECO:0000256" key="6">
    <source>
        <dbReference type="SAM" id="MobiDB-lite"/>
    </source>
</evidence>
<evidence type="ECO:0000256" key="5">
    <source>
        <dbReference type="RuleBase" id="RU362076"/>
    </source>
</evidence>
<comment type="function">
    <text evidence="4 5">Required for flagellar hook formation. May act as a scaffolding protein.</text>
</comment>
<feature type="domain" description="FlgD/Vpr Ig-like" evidence="7">
    <location>
        <begin position="167"/>
        <end position="233"/>
    </location>
</feature>
<dbReference type="InterPro" id="IPR025963">
    <property type="entry name" value="FLgD_Tudor"/>
</dbReference>
<keyword evidence="9" id="KW-0966">Cell projection</keyword>
<name>A0AAJ3HRS1_PROHU</name>
<gene>
    <name evidence="9" type="ORF">M997_2420</name>
</gene>
<dbReference type="Pfam" id="PF13861">
    <property type="entry name" value="FLgD_tudor"/>
    <property type="match status" value="1"/>
</dbReference>
<feature type="region of interest" description="Disordered" evidence="6">
    <location>
        <begin position="115"/>
        <end position="140"/>
    </location>
</feature>
<evidence type="ECO:0000313" key="9">
    <source>
        <dbReference type="EMBL" id="OAT46165.1"/>
    </source>
</evidence>
<dbReference type="AlphaFoldDB" id="A0AAJ3HRS1"/>
<evidence type="ECO:0000256" key="4">
    <source>
        <dbReference type="ARBA" id="ARBA00024746"/>
    </source>
</evidence>
<dbReference type="InterPro" id="IPR005648">
    <property type="entry name" value="FlgD"/>
</dbReference>
<dbReference type="Proteomes" id="UP000078250">
    <property type="component" value="Unassembled WGS sequence"/>
</dbReference>
<dbReference type="Pfam" id="PF13860">
    <property type="entry name" value="FlgD_ig"/>
    <property type="match status" value="1"/>
</dbReference>
<dbReference type="GO" id="GO:0044781">
    <property type="term" value="P:bacterial-type flagellum organization"/>
    <property type="evidence" value="ECO:0007669"/>
    <property type="project" value="UniProtKB-UniRule"/>
</dbReference>